<keyword evidence="3" id="KW-1133">Transmembrane helix</keyword>
<feature type="transmembrane region" description="Helical" evidence="3">
    <location>
        <begin position="680"/>
        <end position="701"/>
    </location>
</feature>
<reference evidence="4" key="2">
    <citation type="journal article" date="2021" name="NPJ Biofilms Microbiomes">
        <title>Diversity and infectivity of the RNA virome among different cryptic species of an agriculturally important insect vector: whitefly Bemisia tabaci.</title>
        <authorList>
            <person name="Huang H.J."/>
            <person name="Ye Z.X."/>
            <person name="Wang X."/>
            <person name="Yan X.T."/>
            <person name="Zhang Y."/>
            <person name="He Y.J."/>
            <person name="Qi Y.H."/>
            <person name="Zhang X.D."/>
            <person name="Zhuo J.C."/>
            <person name="Lu G."/>
            <person name="Lu J.B."/>
            <person name="Mao Q.Z."/>
            <person name="Sun Z.T."/>
            <person name="Yan F."/>
            <person name="Chen J.P."/>
            <person name="Zhang C.X."/>
            <person name="Li J.M."/>
        </authorList>
    </citation>
    <scope>NUCLEOTIDE SEQUENCE</scope>
    <source>
        <strain evidence="4">CAAS-BQ</strain>
    </source>
</reference>
<accession>A0A8E8FUG0</accession>
<keyword evidence="1" id="KW-0175">Coiled coil</keyword>
<feature type="compositionally biased region" description="Basic and acidic residues" evidence="2">
    <location>
        <begin position="2308"/>
        <end position="2317"/>
    </location>
</feature>
<evidence type="ECO:0000256" key="3">
    <source>
        <dbReference type="SAM" id="Phobius"/>
    </source>
</evidence>
<feature type="transmembrane region" description="Helical" evidence="3">
    <location>
        <begin position="751"/>
        <end position="772"/>
    </location>
</feature>
<feature type="transmembrane region" description="Helical" evidence="3">
    <location>
        <begin position="999"/>
        <end position="1026"/>
    </location>
</feature>
<dbReference type="EMBL" id="MW256673">
    <property type="protein sequence ID" value="QWC36472.1"/>
    <property type="molecule type" value="Genomic_RNA"/>
</dbReference>
<feature type="transmembrane region" description="Helical" evidence="3">
    <location>
        <begin position="616"/>
        <end position="636"/>
    </location>
</feature>
<organism evidence="4">
    <name type="scientific">Bemisia tabaci nido-like virus 1</name>
    <dbReference type="NCBI Taxonomy" id="2840075"/>
    <lineage>
        <taxon>Viruses</taxon>
        <taxon>Riboviria</taxon>
        <taxon>Orthornavirae</taxon>
        <taxon>Pisuviricota</taxon>
        <taxon>Pisoniviricetes</taxon>
        <taxon>Nidovirales</taxon>
    </lineage>
</organism>
<feature type="transmembrane region" description="Helical" evidence="3">
    <location>
        <begin position="657"/>
        <end position="674"/>
    </location>
</feature>
<reference evidence="4" key="1">
    <citation type="submission" date="2020-11" db="EMBL/GenBank/DDBJ databases">
        <authorList>
            <person name="Huang H.-J."/>
            <person name="Li J.-M."/>
        </authorList>
    </citation>
    <scope>NUCLEOTIDE SEQUENCE</scope>
    <source>
        <strain evidence="4">CAAS-BQ</strain>
    </source>
</reference>
<feature type="transmembrane region" description="Helical" evidence="3">
    <location>
        <begin position="94"/>
        <end position="115"/>
    </location>
</feature>
<keyword evidence="3" id="KW-0812">Transmembrane</keyword>
<feature type="transmembrane region" description="Helical" evidence="3">
    <location>
        <begin position="547"/>
        <end position="565"/>
    </location>
</feature>
<feature type="coiled-coil region" evidence="1">
    <location>
        <begin position="2041"/>
        <end position="2209"/>
    </location>
</feature>
<evidence type="ECO:0000256" key="1">
    <source>
        <dbReference type="SAM" id="Coils"/>
    </source>
</evidence>
<evidence type="ECO:0000313" key="4">
    <source>
        <dbReference type="EMBL" id="QWC36472.1"/>
    </source>
</evidence>
<feature type="transmembrane region" description="Helical" evidence="3">
    <location>
        <begin position="379"/>
        <end position="397"/>
    </location>
</feature>
<proteinExistence type="predicted"/>
<name>A0A8E8FUG0_9NIDO</name>
<feature type="transmembrane region" description="Helical" evidence="3">
    <location>
        <begin position="417"/>
        <end position="437"/>
    </location>
</feature>
<feature type="transmembrane region" description="Helical" evidence="3">
    <location>
        <begin position="443"/>
        <end position="462"/>
    </location>
</feature>
<feature type="transmembrane region" description="Helical" evidence="3">
    <location>
        <begin position="908"/>
        <end position="932"/>
    </location>
</feature>
<feature type="transmembrane region" description="Helical" evidence="3">
    <location>
        <begin position="474"/>
        <end position="501"/>
    </location>
</feature>
<feature type="transmembrane region" description="Helical" evidence="3">
    <location>
        <begin position="834"/>
        <end position="859"/>
    </location>
</feature>
<feature type="region of interest" description="Disordered" evidence="2">
    <location>
        <begin position="2271"/>
        <end position="2333"/>
    </location>
</feature>
<protein>
    <submittedName>
        <fullName evidence="4">Uncharacterized protein</fullName>
    </submittedName>
</protein>
<evidence type="ECO:0000256" key="2">
    <source>
        <dbReference type="SAM" id="MobiDB-lite"/>
    </source>
</evidence>
<keyword evidence="3" id="KW-0472">Membrane</keyword>
<feature type="transmembrane region" description="Helical" evidence="3">
    <location>
        <begin position="871"/>
        <end position="896"/>
    </location>
</feature>
<feature type="coiled-coil region" evidence="1">
    <location>
        <begin position="1954"/>
        <end position="1988"/>
    </location>
</feature>
<feature type="transmembrane region" description="Helical" evidence="3">
    <location>
        <begin position="792"/>
        <end position="814"/>
    </location>
</feature>
<sequence length="2677" mass="307734">MVTPTPELESSVYNTYNINFKNLPLKMLNKTSGLRTKFSDPKLGEEKNLSASLRANEHKSFVNSNSQYNYGDSRVKFENMFFGRKQKNFNKTELLKMIMIIWTLLASSVNAYTGFVPEFEMDDLIIDYPQDNENISLKYCSETYDNKYGTTVHSYFVANENGLEANKKLYELSHMFGFHGTWPREVCTYDKNTKMESRLKIRTLHSVNEEVSIELALIASTGHGSITKCTPFGTKHFKHEYDKHFKKNGYSLMAFTKNLAKRCADINNVNDFYVHSCNVNINPENNKKEICAVNQIVIVDDISSVSQWNIDLINTELIKYIKINDTFINMKVKDKIHLKEAETTFETVYSFFGDTKYFTKMKDEYKNKMDFFSSLLADIHKYIGTFLTLVTGSIGSMHTKAKLFAETASSVDKISGIARFIGVNGLAIIVFVMLAFVGNMDKYPDFFLCYVVVCTVVNAVINRSHSGRLLSSSTIGYIIGFIIIAGIMFIFFSATVTMHFLDPRYREDVLKEINENLDTYRMTPLVQDLIMLHGNKLDQVILLAKRVIMPSILVIHALARIFNAIFGSNRESKGFRVVHVVVFMIFFIFTTFMTWYYDVFGFYKDYYEFFSNIRIYFEYGMSPYCLFIGFIALFMFQRTIVDPVFTDSNLVFSEVNMVFCTVYYFSFPIYWIAVSLSNSTAVTFGEQVGLTVLFILVTIIIQETPQINVLSYVLQTTLIYPMINYLCVFGNHQSLVIIVSDLLGFQIQPSMISLPVAICIQTIINYSLIKVVKEIHVIKYDQFIASRNWGEIVVYTIGNTFKILICAVLSGYTFQSIFYSWVKRTSWYHWSENTIILCFMIFYLCDLLAGVAWGLYINLMLKVNQRAMTRYASIALGFIGSFSVLCMLAFCIMALSMNYGYYFIIKDIIRGFMPHLCSTLLISIFVPWVGLISDMGRQILIKSVGNAGFTRSVDHFIRFIATFWQMCRFTLICNYVLQIIGKVIECNNNMYNLSVTQSVGYTLFLIFCAIGVLEATVHISASAAYYQIYYLNIVRVNVYRRENAQNLKNEAQEDNFLDVVRQPGNMSYRQRFAQKGIVEVNTRKHETKRSESRVVRNSDSVKLVRNPVGAQYVFNRVHTPLNAIPENATISHSIDNADETTTNTIDTDIGITKLGADIRQMGILNLSKFRYSDSFFGSKHSVVEPGVLYLSDDQDARSNIAYLTQNETVYCPAAPKLDNELKVKEATLNSLKLTNNDTITYNQINSSIKDSKSMIDILGKYCVIDTIHMEAEEKLDKSFFYPGGFFATTAIKYLYDRFKHDGIQYNYVDTNLSLPTDNDTLGQETIFTLDEYARLYRIKTGHEYTFRRLYKNVKDGKVNVVMESGGKTFVTESKVALADLLSTPINKFGVATKFFQMTCYPANKGTGYEPFRFLNFCTYASMSQDNTLYELKEDTCVLANQVGNVSMIDPGVIDGPYKGQNKKILDPRPVEASVIAFCTGLVYRSQNYGNIMPHLGSCFLFTHNHQVYVGTNLHVTSDHLRYSSLKTLDAIFAVNGKTFKTTLGPAVSYGVDFSIHIITGTDLIELEDIMYGLTKNKNLNENIPKIGNIGIKPTYCLNTVRQSDRPMETDKTKVCVNGLMVTYDKDKNMYRSFGYSTPGYSGSPIWQVDTYDNKLKVVGIVSAVEKRGLKMVNMTRIVDMSKVSIAIDKGFRDTTYDAVLASRSDYYNQRFLQADKMWCTLLEPELVHGLWTDSTRKEIEYDGDYIMCANRNKSKYQKYYEVYDKEFDFMNHISTDIIEMPLIQQTAITFSPPDDFFDLSSQLQYTSIQAILDIILENKKKNRAIGFSTQNEQIYFKPEGYLWEMTTFEKLTGTALTTNNVDDQFVMEIVRCNHMGISICKLVNAMMNVTSGDDVVTANIIGGQLVLEVYRMEKDKILKTTATDNDLEKSEVIVTFCVDDEEMFVLTDTKNMSSQEIIAKIKDINNRMQFLDEEQKKIGAKLQEIKRKRGDLMQAHDYLEKKKIYDEAYEQYESAKKGTEGKGMGIDEQYKKLVELKKSKNDRLIKQAGDIKRKQQELKSKINEHQKKTKEIRIKENEKCNEMIKKIENEIDNKREQLKNIREMRMSNNSSVMKKRVAQVEMMENKLKELQEEKKKIQQEIEDNNAKYRQEVQLLKDSAPQRPNPEMNPENMKEMIEIREEIRQLRELNKSYIQERKKIESEFGDLKKKLDEQAKMIQTCTEIICNNQHEDVMKELYNIKEQLCGGSSRGYTNAPIVEDVILETDSDSYDGIEETKKGRNTNKPKNALKQKGNKRRTVTIKGPNGQLIRKEVPKDDYQPYPGENDEEENNNKQEEEFEIFLQENPKAWDKRVEEEKKKGRKLTPEEKKKIMPGYRFMRYEHSTNQFVNCEYKDLREEDYLLCSANGNKMLWSKHNGAAHEIGEINGDITRKQILEIDDNLLGVLKRVANTGIPIIPNRAFRCIKSVLLIYDAQRKFPIETEKQWLFAFFDKETMTHYSLHITTEADILVMFKIADILKSTQFANMNKEFTWPNNLKMIRDSIASGIENKVKDLSELTGRYVHKLQSSNGGKVTVSISSDGKFIAEKRITKLDYPLKQVYSANNCPDWVTKMLKTINGNTFETNAIEAILAGHGKTGYVIYVTGDDKFKSEIENIVSNEGSTDISFLYQAQSRRRRPT</sequence>
<feature type="compositionally biased region" description="Basic residues" evidence="2">
    <location>
        <begin position="2278"/>
        <end position="2298"/>
    </location>
</feature>
<feature type="transmembrane region" description="Helical" evidence="3">
    <location>
        <begin position="577"/>
        <end position="596"/>
    </location>
</feature>